<proteinExistence type="predicted"/>
<gene>
    <name evidence="1" type="ORF">AMTR_s00016p00120190</name>
</gene>
<keyword evidence="2" id="KW-1185">Reference proteome</keyword>
<evidence type="ECO:0000313" key="1">
    <source>
        <dbReference type="EMBL" id="ERN06166.1"/>
    </source>
</evidence>
<reference evidence="2" key="1">
    <citation type="journal article" date="2013" name="Science">
        <title>The Amborella genome and the evolution of flowering plants.</title>
        <authorList>
            <consortium name="Amborella Genome Project"/>
        </authorList>
    </citation>
    <scope>NUCLEOTIDE SEQUENCE [LARGE SCALE GENOMIC DNA]</scope>
</reference>
<sequence>MSSFINAVDSKEDVFMGEKRQRMTEDPDIFDPESKLQLHFGLENGNNYNAAILPKLKKKFRVPVPGPRLPIGYGTFQLDPTPCHPYPRLPQLF</sequence>
<dbReference type="HOGENOM" id="CLU_2402599_0_0_1"/>
<accession>W1PEY0</accession>
<protein>
    <submittedName>
        <fullName evidence="1">Uncharacterized protein</fullName>
    </submittedName>
</protein>
<dbReference type="Proteomes" id="UP000017836">
    <property type="component" value="Unassembled WGS sequence"/>
</dbReference>
<dbReference type="EMBL" id="KI393908">
    <property type="protein sequence ID" value="ERN06166.1"/>
    <property type="molecule type" value="Genomic_DNA"/>
</dbReference>
<name>W1PEY0_AMBTC</name>
<organism evidence="1 2">
    <name type="scientific">Amborella trichopoda</name>
    <dbReference type="NCBI Taxonomy" id="13333"/>
    <lineage>
        <taxon>Eukaryota</taxon>
        <taxon>Viridiplantae</taxon>
        <taxon>Streptophyta</taxon>
        <taxon>Embryophyta</taxon>
        <taxon>Tracheophyta</taxon>
        <taxon>Spermatophyta</taxon>
        <taxon>Magnoliopsida</taxon>
        <taxon>Amborellales</taxon>
        <taxon>Amborellaceae</taxon>
        <taxon>Amborella</taxon>
    </lineage>
</organism>
<evidence type="ECO:0000313" key="2">
    <source>
        <dbReference type="Proteomes" id="UP000017836"/>
    </source>
</evidence>
<dbReference type="Gramene" id="ERN06166">
    <property type="protein sequence ID" value="ERN06166"/>
    <property type="gene ID" value="AMTR_s00016p00120190"/>
</dbReference>
<dbReference type="AlphaFoldDB" id="W1PEY0"/>